<feature type="compositionally biased region" description="Basic and acidic residues" evidence="1">
    <location>
        <begin position="630"/>
        <end position="640"/>
    </location>
</feature>
<sequence>MSPAGVNMATTQNGDKYNKLKRPDDAPASAPHPAAIVPAPLPSIQPAKRTFDEAGLTDTGTDEEPHSKRTRVPNGVSKTASQHTPPLFKAGATNVWRPFNMQCGMQSMFPGMVDDEYLSDESTNEALAYLRSVRSEASSIPQLLLAPTKPPNENESDRSMYDNGRGDTRAVYVDGTWIARNPRPAEYKSETSVGLPDDLDPQEQYYKKLLWRLEALRKTFGDGTPNMLPKAGQRTSENIAVQVPRGRHEWLYILDREYPSPALVAQLNESDIFRGLNYCTNSLDRFKHMTKQKSCWIWTLLAKSPDSGVLDYSRIGTIRELGQKAGELGLRLRHGSGVKESPHIAEEEEEATISEQDWVMDGEGVDEDEESASADEESAIKPAETIQANSINTGNEENTAEEGEVESATEDDKAAPPNAPSPKPETNEHSDAESGAEMSMSEDDTPDIEKPTALEEARARLLAQLGDRFVPPRPDAQPSPPPQRGPRHRHNGEYCFKISCSPAARKQRQQQQRGGPKGGISRNTRSDSPPRVRPLPSRAEAEAQRQKLRDQELRKPHVEDETEDITAKKDGLTQRSNGATPALPGSRAEALRQQIRDAQLSPPEKEDSSKASKEEIAEGSLAPKFFNSRAEAEKHRREMRASASTANGDAAVRPEEKARPSGPDAKETDPEGVDFNSKVTIDMILTVVAECYGQKDLLRYRDIWVK</sequence>
<feature type="compositionally biased region" description="Low complexity" evidence="1">
    <location>
        <begin position="26"/>
        <end position="38"/>
    </location>
</feature>
<keyword evidence="3" id="KW-1185">Reference proteome</keyword>
<dbReference type="OrthoDB" id="428895at2759"/>
<evidence type="ECO:0000256" key="1">
    <source>
        <dbReference type="SAM" id="MobiDB-lite"/>
    </source>
</evidence>
<protein>
    <submittedName>
        <fullName evidence="2">Uncharacterized protein</fullName>
    </submittedName>
</protein>
<gene>
    <name evidence="2" type="ORF">K491DRAFT_684501</name>
</gene>
<dbReference type="Gene3D" id="1.20.58.1070">
    <property type="match status" value="1"/>
</dbReference>
<proteinExistence type="predicted"/>
<evidence type="ECO:0000313" key="3">
    <source>
        <dbReference type="Proteomes" id="UP000799324"/>
    </source>
</evidence>
<accession>A0A6A6SMH8</accession>
<feature type="compositionally biased region" description="Acidic residues" evidence="1">
    <location>
        <begin position="346"/>
        <end position="377"/>
    </location>
</feature>
<feature type="region of interest" description="Disordered" evidence="1">
    <location>
        <begin position="145"/>
        <end position="165"/>
    </location>
</feature>
<feature type="compositionally biased region" description="Pro residues" evidence="1">
    <location>
        <begin position="471"/>
        <end position="484"/>
    </location>
</feature>
<feature type="compositionally biased region" description="Basic and acidic residues" evidence="1">
    <location>
        <begin position="155"/>
        <end position="165"/>
    </location>
</feature>
<dbReference type="Pfam" id="PF04938">
    <property type="entry name" value="SIP1"/>
    <property type="match status" value="1"/>
</dbReference>
<feature type="compositionally biased region" description="Acidic residues" evidence="1">
    <location>
        <begin position="398"/>
        <end position="409"/>
    </location>
</feature>
<feature type="compositionally biased region" description="Basic and acidic residues" evidence="1">
    <location>
        <begin position="539"/>
        <end position="572"/>
    </location>
</feature>
<feature type="compositionally biased region" description="Basic and acidic residues" evidence="1">
    <location>
        <begin position="16"/>
        <end position="25"/>
    </location>
</feature>
<organism evidence="2 3">
    <name type="scientific">Lophiostoma macrostomum CBS 122681</name>
    <dbReference type="NCBI Taxonomy" id="1314788"/>
    <lineage>
        <taxon>Eukaryota</taxon>
        <taxon>Fungi</taxon>
        <taxon>Dikarya</taxon>
        <taxon>Ascomycota</taxon>
        <taxon>Pezizomycotina</taxon>
        <taxon>Dothideomycetes</taxon>
        <taxon>Pleosporomycetidae</taxon>
        <taxon>Pleosporales</taxon>
        <taxon>Lophiostomataceae</taxon>
        <taxon>Lophiostoma</taxon>
    </lineage>
</organism>
<dbReference type="GO" id="GO:0000387">
    <property type="term" value="P:spliceosomal snRNP assembly"/>
    <property type="evidence" value="ECO:0007669"/>
    <property type="project" value="InterPro"/>
</dbReference>
<name>A0A6A6SMH8_9PLEO</name>
<feature type="compositionally biased region" description="Basic and acidic residues" evidence="1">
    <location>
        <begin position="447"/>
        <end position="459"/>
    </location>
</feature>
<dbReference type="Proteomes" id="UP000799324">
    <property type="component" value="Unassembled WGS sequence"/>
</dbReference>
<evidence type="ECO:0000313" key="2">
    <source>
        <dbReference type="EMBL" id="KAF2648682.1"/>
    </source>
</evidence>
<dbReference type="InterPro" id="IPR035426">
    <property type="entry name" value="Gemin2/Brr1"/>
</dbReference>
<feature type="region of interest" description="Disordered" evidence="1">
    <location>
        <begin position="1"/>
        <end position="88"/>
    </location>
</feature>
<dbReference type="EMBL" id="MU004527">
    <property type="protein sequence ID" value="KAF2648682.1"/>
    <property type="molecule type" value="Genomic_DNA"/>
</dbReference>
<reference evidence="2" key="1">
    <citation type="journal article" date="2020" name="Stud. Mycol.">
        <title>101 Dothideomycetes genomes: a test case for predicting lifestyles and emergence of pathogens.</title>
        <authorList>
            <person name="Haridas S."/>
            <person name="Albert R."/>
            <person name="Binder M."/>
            <person name="Bloem J."/>
            <person name="Labutti K."/>
            <person name="Salamov A."/>
            <person name="Andreopoulos B."/>
            <person name="Baker S."/>
            <person name="Barry K."/>
            <person name="Bills G."/>
            <person name="Bluhm B."/>
            <person name="Cannon C."/>
            <person name="Castanera R."/>
            <person name="Culley D."/>
            <person name="Daum C."/>
            <person name="Ezra D."/>
            <person name="Gonzalez J."/>
            <person name="Henrissat B."/>
            <person name="Kuo A."/>
            <person name="Liang C."/>
            <person name="Lipzen A."/>
            <person name="Lutzoni F."/>
            <person name="Magnuson J."/>
            <person name="Mondo S."/>
            <person name="Nolan M."/>
            <person name="Ohm R."/>
            <person name="Pangilinan J."/>
            <person name="Park H.-J."/>
            <person name="Ramirez L."/>
            <person name="Alfaro M."/>
            <person name="Sun H."/>
            <person name="Tritt A."/>
            <person name="Yoshinaga Y."/>
            <person name="Zwiers L.-H."/>
            <person name="Turgeon B."/>
            <person name="Goodwin S."/>
            <person name="Spatafora J."/>
            <person name="Crous P."/>
            <person name="Grigoriev I."/>
        </authorList>
    </citation>
    <scope>NUCLEOTIDE SEQUENCE</scope>
    <source>
        <strain evidence="2">CBS 122681</strain>
    </source>
</reference>
<dbReference type="AlphaFoldDB" id="A0A6A6SMH8"/>
<feature type="compositionally biased region" description="Basic and acidic residues" evidence="1">
    <location>
        <begin position="603"/>
        <end position="616"/>
    </location>
</feature>
<feature type="region of interest" description="Disordered" evidence="1">
    <location>
        <begin position="338"/>
        <end position="676"/>
    </location>
</feature>
<feature type="compositionally biased region" description="Basic and acidic residues" evidence="1">
    <location>
        <begin position="652"/>
        <end position="669"/>
    </location>
</feature>